<evidence type="ECO:0000256" key="3">
    <source>
        <dbReference type="ARBA" id="ARBA00013368"/>
    </source>
</evidence>
<evidence type="ECO:0000256" key="2">
    <source>
        <dbReference type="ARBA" id="ARBA00011322"/>
    </source>
</evidence>
<dbReference type="GO" id="GO:0016887">
    <property type="term" value="F:ATP hydrolysis activity"/>
    <property type="evidence" value="ECO:0007669"/>
    <property type="project" value="InterPro"/>
</dbReference>
<dbReference type="InterPro" id="IPR038729">
    <property type="entry name" value="Rad50/SbcC_AAA"/>
</dbReference>
<dbReference type="Gene3D" id="3.40.50.300">
    <property type="entry name" value="P-loop containing nucleotide triphosphate hydrolases"/>
    <property type="match status" value="2"/>
</dbReference>
<comment type="similarity">
    <text evidence="1">Belongs to the SMC family. SbcC subfamily.</text>
</comment>
<dbReference type="Pfam" id="PF13476">
    <property type="entry name" value="AAA_23"/>
    <property type="match status" value="1"/>
</dbReference>
<keyword evidence="6" id="KW-1185">Reference proteome</keyword>
<accession>A0A1H0T178</accession>
<dbReference type="PROSITE" id="PS00675">
    <property type="entry name" value="SIGMA54_INTERACT_1"/>
    <property type="match status" value="1"/>
</dbReference>
<dbReference type="EMBL" id="LT629710">
    <property type="protein sequence ID" value="SDP47773.1"/>
    <property type="molecule type" value="Genomic_DNA"/>
</dbReference>
<dbReference type="Proteomes" id="UP000198741">
    <property type="component" value="Chromosome I"/>
</dbReference>
<dbReference type="GO" id="GO:0004527">
    <property type="term" value="F:exonuclease activity"/>
    <property type="evidence" value="ECO:0007669"/>
    <property type="project" value="UniProtKB-KW"/>
</dbReference>
<dbReference type="RefSeq" id="WP_172832325.1">
    <property type="nucleotide sequence ID" value="NZ_LT629710.1"/>
</dbReference>
<keyword evidence="5" id="KW-0269">Exonuclease</keyword>
<evidence type="ECO:0000313" key="5">
    <source>
        <dbReference type="EMBL" id="SDP47773.1"/>
    </source>
</evidence>
<gene>
    <name evidence="5" type="ORF">SAMN04515671_4408</name>
</gene>
<evidence type="ECO:0000313" key="6">
    <source>
        <dbReference type="Proteomes" id="UP000198741"/>
    </source>
</evidence>
<keyword evidence="5" id="KW-0378">Hydrolase</keyword>
<comment type="subunit">
    <text evidence="2">Heterodimer of SbcC and SbcD.</text>
</comment>
<dbReference type="PANTHER" id="PTHR32114:SF2">
    <property type="entry name" value="ABC TRANSPORTER ABCH.3"/>
    <property type="match status" value="1"/>
</dbReference>
<dbReference type="InterPro" id="IPR027417">
    <property type="entry name" value="P-loop_NTPase"/>
</dbReference>
<dbReference type="STRING" id="1090615.SAMN04515671_4408"/>
<dbReference type="PANTHER" id="PTHR32114">
    <property type="entry name" value="ABC TRANSPORTER ABCH.3"/>
    <property type="match status" value="1"/>
</dbReference>
<dbReference type="InterPro" id="IPR025662">
    <property type="entry name" value="Sigma_54_int_dom_ATP-bd_1"/>
</dbReference>
<dbReference type="SUPFAM" id="SSF52540">
    <property type="entry name" value="P-loop containing nucleoside triphosphate hydrolases"/>
    <property type="match status" value="1"/>
</dbReference>
<feature type="domain" description="Rad50/SbcC-type AAA" evidence="4">
    <location>
        <begin position="5"/>
        <end position="183"/>
    </location>
</feature>
<protein>
    <recommendedName>
        <fullName evidence="3">Nuclease SbcCD subunit C</fullName>
    </recommendedName>
</protein>
<dbReference type="Pfam" id="PF13558">
    <property type="entry name" value="SbcC_Walker_B"/>
    <property type="match status" value="1"/>
</dbReference>
<sequence length="988" mass="105087">MRLHRLALSAFGPFAAEIDIDLDELGADGLFLLHGDTGAGKTTLLDAIAFALYGRVPGARNDAKRLRCDRADAARKTFVRLEATLGGHRVEIVRSPSYLRPKARGVGTTEEKHKVALRWLDVPPEGAKADGLTRAEEVGQTVIDLLGMSADQFFQVVLLPQGEFAKFLRSDTAEREVLLERLFDTGRFGTIEDWFAAARRDSANSVRDQKVILGQLTARVAEAAGVPVVDEELSSGWLADIRDRLADRAALAEEDAADAGLARSAAEVCLVQVRTLADRVSRLRELQRRQRELDRGALDRVNWRRALTAHADAQPVVAAADAAARLHRRSQEQHTAVDRLRANAERLVAPDEDVPKVARDLRAMSAAGRETAGALAGLLVQARDQDRDETALAAASATARQVGRRLGVLDERLAQLPALVERASVRLDAARDAARELAVLGERQQDAAAVRSAARLVPVRVAENEQAVAVAAAAVDAHQRAVDRRQELVELRIAGMAAELALGLDPGCGCPVCGSTEHPRVAVSAVGAVTKSQITDAERAERVAFAARERAAKQRESASLAVAEARAAARGLTLAQAELEWDDVSALVAAVTDRAADLAPAEAALAAVRTEVDAIADERAELADRQSTALAEVELLQATVADRAARLAQGRAGYPDVGTRRNHLLELASAFDRLAAAIEKLDAAELSHAEAATVMSDVITASPFPDLEAARQAAGVDRSELGERLRAAEDELTVVTALLADPDLAGVDPAVVPDVTQAETDVEAARSRAERAVAAAASCAARRDQVAVAARRLQAAQRALEPVLRADAELSALTDVILGKGQNSRSMSLRTYVLAAKLAQVALSAGQRLSAMSSGRYTFVQSQEKESRGRSGGLGLDIFDAFSGLVRPAKTLSGGESFLASLALALGLADVVAAEAGGRQLDTMFIDEGFGSLDADTLDMVMGTLDELRAGGRTVGLVSHVDELRQRIPSRLRIRRTPAGSELEMSTG</sequence>
<keyword evidence="5" id="KW-0540">Nuclease</keyword>
<dbReference type="GO" id="GO:0006302">
    <property type="term" value="P:double-strand break repair"/>
    <property type="evidence" value="ECO:0007669"/>
    <property type="project" value="InterPro"/>
</dbReference>
<proteinExistence type="inferred from homology"/>
<evidence type="ECO:0000259" key="4">
    <source>
        <dbReference type="Pfam" id="PF13476"/>
    </source>
</evidence>
<reference evidence="5 6" key="1">
    <citation type="submission" date="2016-10" db="EMBL/GenBank/DDBJ databases">
        <authorList>
            <person name="de Groot N.N."/>
        </authorList>
    </citation>
    <scope>NUCLEOTIDE SEQUENCE [LARGE SCALE GENOMIC DNA]</scope>
    <source>
        <strain evidence="6">P4-7,KCTC 19426,CECT 7604</strain>
    </source>
</reference>
<dbReference type="AlphaFoldDB" id="A0A1H0T178"/>
<name>A0A1H0T178_9ACTN</name>
<organism evidence="5 6">
    <name type="scientific">Nakamurella panacisegetis</name>
    <dbReference type="NCBI Taxonomy" id="1090615"/>
    <lineage>
        <taxon>Bacteria</taxon>
        <taxon>Bacillati</taxon>
        <taxon>Actinomycetota</taxon>
        <taxon>Actinomycetes</taxon>
        <taxon>Nakamurellales</taxon>
        <taxon>Nakamurellaceae</taxon>
        <taxon>Nakamurella</taxon>
    </lineage>
</organism>
<evidence type="ECO:0000256" key="1">
    <source>
        <dbReference type="ARBA" id="ARBA00006930"/>
    </source>
</evidence>